<dbReference type="Proteomes" id="UP000235371">
    <property type="component" value="Unassembled WGS sequence"/>
</dbReference>
<accession>A0A2J6TU55</accession>
<name>A0A2J6TU55_9HELO</name>
<dbReference type="RefSeq" id="XP_024743444.1">
    <property type="nucleotide sequence ID" value="XM_024882351.1"/>
</dbReference>
<dbReference type="InParanoid" id="A0A2J6TU55"/>
<gene>
    <name evidence="1" type="ORF">K444DRAFT_624041</name>
</gene>
<evidence type="ECO:0000313" key="1">
    <source>
        <dbReference type="EMBL" id="PMD66540.1"/>
    </source>
</evidence>
<evidence type="ECO:0000313" key="2">
    <source>
        <dbReference type="Proteomes" id="UP000235371"/>
    </source>
</evidence>
<dbReference type="EMBL" id="KZ613743">
    <property type="protein sequence ID" value="PMD66540.1"/>
    <property type="molecule type" value="Genomic_DNA"/>
</dbReference>
<dbReference type="GeneID" id="36590428"/>
<keyword evidence="2" id="KW-1185">Reference proteome</keyword>
<reference evidence="1 2" key="1">
    <citation type="submission" date="2016-04" db="EMBL/GenBank/DDBJ databases">
        <title>A degradative enzymes factory behind the ericoid mycorrhizal symbiosis.</title>
        <authorList>
            <consortium name="DOE Joint Genome Institute"/>
            <person name="Martino E."/>
            <person name="Morin E."/>
            <person name="Grelet G."/>
            <person name="Kuo A."/>
            <person name="Kohler A."/>
            <person name="Daghino S."/>
            <person name="Barry K."/>
            <person name="Choi C."/>
            <person name="Cichocki N."/>
            <person name="Clum A."/>
            <person name="Copeland A."/>
            <person name="Hainaut M."/>
            <person name="Haridas S."/>
            <person name="Labutti K."/>
            <person name="Lindquist E."/>
            <person name="Lipzen A."/>
            <person name="Khouja H.-R."/>
            <person name="Murat C."/>
            <person name="Ohm R."/>
            <person name="Olson A."/>
            <person name="Spatafora J."/>
            <person name="Veneault-Fourrey C."/>
            <person name="Henrissat B."/>
            <person name="Grigoriev I."/>
            <person name="Martin F."/>
            <person name="Perotto S."/>
        </authorList>
    </citation>
    <scope>NUCLEOTIDE SEQUENCE [LARGE SCALE GENOMIC DNA]</scope>
    <source>
        <strain evidence="1 2">E</strain>
    </source>
</reference>
<dbReference type="AlphaFoldDB" id="A0A2J6TU55"/>
<dbReference type="OrthoDB" id="2992173at2759"/>
<sequence length="295" mass="33695">MEWEVLYIHLEREKWKLETFNSGVPAHEVVRYKIDDDLNANSNNQKDQRIISGRTPVFPQQIFSLESMIAALPITKELLFSISSLKRTTLLLTIVWEQPIWGWVIINYANYGLQFFLPDGTVYTEIRTYFTDQLFPNNTDLRQLVSETSPVGFGQPLVPMWMDSSAPFDEANKNFRLAATLVDPFTPIHAYTPILPIASLKLPSWTIQNACQKVTAFFHLGPILMTSDVPTKYRGNFQAKQVIDPSELAKPVSDGRTAKLPISYKALWRWLQPYDKVSQGTIFDGYALGEDDGKR</sequence>
<organism evidence="1 2">
    <name type="scientific">Hyaloscypha bicolor E</name>
    <dbReference type="NCBI Taxonomy" id="1095630"/>
    <lineage>
        <taxon>Eukaryota</taxon>
        <taxon>Fungi</taxon>
        <taxon>Dikarya</taxon>
        <taxon>Ascomycota</taxon>
        <taxon>Pezizomycotina</taxon>
        <taxon>Leotiomycetes</taxon>
        <taxon>Helotiales</taxon>
        <taxon>Hyaloscyphaceae</taxon>
        <taxon>Hyaloscypha</taxon>
        <taxon>Hyaloscypha bicolor</taxon>
    </lineage>
</organism>
<proteinExistence type="predicted"/>
<protein>
    <submittedName>
        <fullName evidence="1">Uncharacterized protein</fullName>
    </submittedName>
</protein>